<dbReference type="SUPFAM" id="SSF48295">
    <property type="entry name" value="TrpR-like"/>
    <property type="match status" value="1"/>
</dbReference>
<sequence length="109" mass="12878">MNPSLKKQLLRTFSQMIDDLKDPKEIEIFLTDFFDEAELEKYVKRISIAYWLKKGRDSENIKRNLLATSKEITEAEKSLKKGGVRLALKKIEAEEWANVWSEKIKKFKK</sequence>
<dbReference type="Pfam" id="PF01371">
    <property type="entry name" value="Trp_repressor"/>
    <property type="match status" value="1"/>
</dbReference>
<name>A0A0G0TBL9_9BACT</name>
<dbReference type="GO" id="GO:0003700">
    <property type="term" value="F:DNA-binding transcription factor activity"/>
    <property type="evidence" value="ECO:0007669"/>
    <property type="project" value="InterPro"/>
</dbReference>
<evidence type="ECO:0000313" key="2">
    <source>
        <dbReference type="Proteomes" id="UP000034013"/>
    </source>
</evidence>
<protein>
    <submittedName>
        <fullName evidence="1">Uncharacterized protein</fullName>
    </submittedName>
</protein>
<dbReference type="GO" id="GO:0043565">
    <property type="term" value="F:sequence-specific DNA binding"/>
    <property type="evidence" value="ECO:0007669"/>
    <property type="project" value="InterPro"/>
</dbReference>
<accession>A0A0G0TBL9</accession>
<evidence type="ECO:0000313" key="1">
    <source>
        <dbReference type="EMBL" id="KKR74324.1"/>
    </source>
</evidence>
<reference evidence="1 2" key="1">
    <citation type="journal article" date="2015" name="Nature">
        <title>rRNA introns, odd ribosomes, and small enigmatic genomes across a large radiation of phyla.</title>
        <authorList>
            <person name="Brown C.T."/>
            <person name="Hug L.A."/>
            <person name="Thomas B.C."/>
            <person name="Sharon I."/>
            <person name="Castelle C.J."/>
            <person name="Singh A."/>
            <person name="Wilkins M.J."/>
            <person name="Williams K.H."/>
            <person name="Banfield J.F."/>
        </authorList>
    </citation>
    <scope>NUCLEOTIDE SEQUENCE [LARGE SCALE GENOMIC DNA]</scope>
</reference>
<dbReference type="InterPro" id="IPR000831">
    <property type="entry name" value="Trp_repress"/>
</dbReference>
<comment type="caution">
    <text evidence="1">The sequence shown here is derived from an EMBL/GenBank/DDBJ whole genome shotgun (WGS) entry which is preliminary data.</text>
</comment>
<proteinExistence type="predicted"/>
<dbReference type="InterPro" id="IPR010921">
    <property type="entry name" value="Trp_repressor/repl_initiator"/>
</dbReference>
<gene>
    <name evidence="1" type="ORF">UU16_C0002G0015</name>
</gene>
<dbReference type="Gene3D" id="1.10.1270.10">
    <property type="entry name" value="TrpR-like"/>
    <property type="match status" value="1"/>
</dbReference>
<dbReference type="InterPro" id="IPR038116">
    <property type="entry name" value="TrpR-like_sf"/>
</dbReference>
<dbReference type="EMBL" id="LBZO01000002">
    <property type="protein sequence ID" value="KKR74324.1"/>
    <property type="molecule type" value="Genomic_DNA"/>
</dbReference>
<organism evidence="1 2">
    <name type="scientific">Candidatus Woesebacteria bacterium GW2011_GWA2_40_7</name>
    <dbReference type="NCBI Taxonomy" id="1618562"/>
    <lineage>
        <taxon>Bacteria</taxon>
        <taxon>Candidatus Woeseibacteriota</taxon>
    </lineage>
</organism>
<dbReference type="Proteomes" id="UP000034013">
    <property type="component" value="Unassembled WGS sequence"/>
</dbReference>
<dbReference type="AlphaFoldDB" id="A0A0G0TBL9"/>